<dbReference type="Proteomes" id="UP000260680">
    <property type="component" value="Unassembled WGS sequence"/>
</dbReference>
<gene>
    <name evidence="6" type="ORF">DS742_02150</name>
</gene>
<feature type="transmembrane region" description="Helical" evidence="5">
    <location>
        <begin position="67"/>
        <end position="86"/>
    </location>
</feature>
<evidence type="ECO:0000256" key="3">
    <source>
        <dbReference type="ARBA" id="ARBA00022989"/>
    </source>
</evidence>
<dbReference type="Pfam" id="PF03595">
    <property type="entry name" value="SLAC1"/>
    <property type="match status" value="1"/>
</dbReference>
<keyword evidence="4 5" id="KW-0472">Membrane</keyword>
<dbReference type="Gene3D" id="1.50.10.150">
    <property type="entry name" value="Voltage-dependent anion channel"/>
    <property type="match status" value="1"/>
</dbReference>
<feature type="transmembrane region" description="Helical" evidence="5">
    <location>
        <begin position="210"/>
        <end position="233"/>
    </location>
</feature>
<accession>A0A3E2NHW2</accession>
<dbReference type="PROSITE" id="PS51257">
    <property type="entry name" value="PROKAR_LIPOPROTEIN"/>
    <property type="match status" value="1"/>
</dbReference>
<evidence type="ECO:0000256" key="2">
    <source>
        <dbReference type="ARBA" id="ARBA00022692"/>
    </source>
</evidence>
<evidence type="ECO:0000313" key="7">
    <source>
        <dbReference type="Proteomes" id="UP000260680"/>
    </source>
</evidence>
<feature type="transmembrane region" description="Helical" evidence="5">
    <location>
        <begin position="184"/>
        <end position="204"/>
    </location>
</feature>
<feature type="transmembrane region" description="Helical" evidence="5">
    <location>
        <begin position="12"/>
        <end position="29"/>
    </location>
</feature>
<feature type="transmembrane region" description="Helical" evidence="5">
    <location>
        <begin position="278"/>
        <end position="295"/>
    </location>
</feature>
<organism evidence="6 7">
    <name type="scientific">Lacrimispora amygdalina</name>
    <dbReference type="NCBI Taxonomy" id="253257"/>
    <lineage>
        <taxon>Bacteria</taxon>
        <taxon>Bacillati</taxon>
        <taxon>Bacillota</taxon>
        <taxon>Clostridia</taxon>
        <taxon>Lachnospirales</taxon>
        <taxon>Lachnospiraceae</taxon>
        <taxon>Lacrimispora</taxon>
    </lineage>
</organism>
<keyword evidence="2 5" id="KW-0812">Transmembrane</keyword>
<dbReference type="OrthoDB" id="309023at2"/>
<dbReference type="InterPro" id="IPR052951">
    <property type="entry name" value="Tellurite_res_ion_channel"/>
</dbReference>
<sequence length="315" mass="34869">MRSLIKRVPIPMSGVMLGCAALGNLLQSYSEGIRYLFGVISFLIFTLLLFKAVLYPNAVKEDLKNPVMMSVSATFPMGTMLLSVYIKPFFSTVAVIIWFLAVALHLLLILFFTYRFMKKVDMKNVYASYFIVYVGIAAAGVTAPAYHMILIGTAAFWFGFISFIALLALVGYRHIKYSEIPEPAQALFCIFTAPGSLCLTAYLQSVEQKSLVLVTGLAVISLVLYVMVLAGLIPLLKLPFYPSYSAFTFPFVISAIASKQTAGFLMKNGIQALYLQPVIWVQTILAVLLVCYTLLRYCMFLLQVKVSPVKAQAAN</sequence>
<evidence type="ECO:0000256" key="4">
    <source>
        <dbReference type="ARBA" id="ARBA00023136"/>
    </source>
</evidence>
<dbReference type="PANTHER" id="PTHR37955">
    <property type="entry name" value="TELLURITE RESISTANCE PROTEIN TEHA"/>
    <property type="match status" value="1"/>
</dbReference>
<dbReference type="RefSeq" id="WP_117415399.1">
    <property type="nucleotide sequence ID" value="NZ_QOHO01000008.1"/>
</dbReference>
<reference evidence="6 7" key="1">
    <citation type="submission" date="2018-07" db="EMBL/GenBank/DDBJ databases">
        <title>New species, Clostridium PI-S10-A1B.</title>
        <authorList>
            <person name="Krishna G."/>
            <person name="Summeta K."/>
            <person name="Shikha S."/>
            <person name="Prabhu P.B."/>
            <person name="Suresh K."/>
        </authorList>
    </citation>
    <scope>NUCLEOTIDE SEQUENCE [LARGE SCALE GENOMIC DNA]</scope>
    <source>
        <strain evidence="6 7">PI-S10-A1B</strain>
    </source>
</reference>
<feature type="transmembrane region" description="Helical" evidence="5">
    <location>
        <begin position="240"/>
        <end position="258"/>
    </location>
</feature>
<dbReference type="AlphaFoldDB" id="A0A3E2NHW2"/>
<feature type="transmembrane region" description="Helical" evidence="5">
    <location>
        <begin position="149"/>
        <end position="172"/>
    </location>
</feature>
<dbReference type="PANTHER" id="PTHR37955:SF1">
    <property type="entry name" value="DEP DOMAIN-CONTAINING PROTEIN"/>
    <property type="match status" value="1"/>
</dbReference>
<proteinExistence type="predicted"/>
<dbReference type="CDD" id="cd09325">
    <property type="entry name" value="TDT_C4-dicarb_trans"/>
    <property type="match status" value="1"/>
</dbReference>
<feature type="transmembrane region" description="Helical" evidence="5">
    <location>
        <begin position="92"/>
        <end position="114"/>
    </location>
</feature>
<evidence type="ECO:0000256" key="1">
    <source>
        <dbReference type="ARBA" id="ARBA00004141"/>
    </source>
</evidence>
<comment type="subcellular location">
    <subcellularLocation>
        <location evidence="1">Membrane</location>
        <topology evidence="1">Multi-pass membrane protein</topology>
    </subcellularLocation>
</comment>
<dbReference type="GO" id="GO:0005886">
    <property type="term" value="C:plasma membrane"/>
    <property type="evidence" value="ECO:0007669"/>
    <property type="project" value="TreeGrafter"/>
</dbReference>
<feature type="transmembrane region" description="Helical" evidence="5">
    <location>
        <begin position="126"/>
        <end position="143"/>
    </location>
</feature>
<evidence type="ECO:0000313" key="6">
    <source>
        <dbReference type="EMBL" id="RFZ80598.1"/>
    </source>
</evidence>
<name>A0A3E2NHW2_9FIRM</name>
<keyword evidence="3 5" id="KW-1133">Transmembrane helix</keyword>
<dbReference type="InterPro" id="IPR038665">
    <property type="entry name" value="Voltage-dep_anion_channel_sf"/>
</dbReference>
<feature type="transmembrane region" description="Helical" evidence="5">
    <location>
        <begin position="35"/>
        <end position="55"/>
    </location>
</feature>
<dbReference type="EMBL" id="QOHO01000008">
    <property type="protein sequence ID" value="RFZ80598.1"/>
    <property type="molecule type" value="Genomic_DNA"/>
</dbReference>
<dbReference type="InterPro" id="IPR004695">
    <property type="entry name" value="SLAC1/Mae1/Ssu1/TehA"/>
</dbReference>
<protein>
    <submittedName>
        <fullName evidence="6">C4-dicarboxylate ABC transporter</fullName>
    </submittedName>
</protein>
<comment type="caution">
    <text evidence="6">The sequence shown here is derived from an EMBL/GenBank/DDBJ whole genome shotgun (WGS) entry which is preliminary data.</text>
</comment>
<evidence type="ECO:0000256" key="5">
    <source>
        <dbReference type="SAM" id="Phobius"/>
    </source>
</evidence>
<dbReference type="GO" id="GO:0046583">
    <property type="term" value="F:monoatomic cation efflux transmembrane transporter activity"/>
    <property type="evidence" value="ECO:0007669"/>
    <property type="project" value="TreeGrafter"/>
</dbReference>